<dbReference type="InterPro" id="IPR013792">
    <property type="entry name" value="RNA3'P_cycl/enolpyr_Trfase_a/b"/>
</dbReference>
<protein>
    <recommendedName>
        <fullName evidence="12">UDP-N-acetylglucosamine 1-carboxyvinyltransferase</fullName>
        <ecNumber evidence="11">2.5.1.7</ecNumber>
    </recommendedName>
    <alternativeName>
        <fullName evidence="13">Enoylpyruvate transferase</fullName>
    </alternativeName>
    <alternativeName>
        <fullName evidence="14">UDP-N-acetylglucosamine enolpyruvyl transferase</fullName>
    </alternativeName>
</protein>
<evidence type="ECO:0000256" key="14">
    <source>
        <dbReference type="ARBA" id="ARBA00042842"/>
    </source>
</evidence>
<evidence type="ECO:0000256" key="2">
    <source>
        <dbReference type="ARBA" id="ARBA00004752"/>
    </source>
</evidence>
<evidence type="ECO:0000256" key="10">
    <source>
        <dbReference type="ARBA" id="ARBA00038367"/>
    </source>
</evidence>
<keyword evidence="4" id="KW-0132">Cell division</keyword>
<dbReference type="GO" id="GO:0008760">
    <property type="term" value="F:UDP-N-acetylglucosamine 1-carboxyvinyltransferase activity"/>
    <property type="evidence" value="ECO:0007669"/>
    <property type="project" value="UniProtKB-EC"/>
</dbReference>
<evidence type="ECO:0000256" key="9">
    <source>
        <dbReference type="ARBA" id="ARBA00023316"/>
    </source>
</evidence>
<gene>
    <name evidence="17" type="ORF">NBRC111894_3392</name>
</gene>
<evidence type="ECO:0000256" key="11">
    <source>
        <dbReference type="ARBA" id="ARBA00039108"/>
    </source>
</evidence>
<evidence type="ECO:0000256" key="4">
    <source>
        <dbReference type="ARBA" id="ARBA00022618"/>
    </source>
</evidence>
<proteinExistence type="inferred from homology"/>
<comment type="pathway">
    <text evidence="2">Cell wall biogenesis; peptidoglycan biosynthesis.</text>
</comment>
<dbReference type="SUPFAM" id="SSF55205">
    <property type="entry name" value="EPT/RTPC-like"/>
    <property type="match status" value="1"/>
</dbReference>
<evidence type="ECO:0000313" key="18">
    <source>
        <dbReference type="Proteomes" id="UP000319716"/>
    </source>
</evidence>
<dbReference type="InterPro" id="IPR050068">
    <property type="entry name" value="MurA_subfamily"/>
</dbReference>
<dbReference type="GO" id="GO:0008360">
    <property type="term" value="P:regulation of cell shape"/>
    <property type="evidence" value="ECO:0007669"/>
    <property type="project" value="UniProtKB-KW"/>
</dbReference>
<dbReference type="EMBL" id="BEXB01000034">
    <property type="protein sequence ID" value="GAY77838.1"/>
    <property type="molecule type" value="Genomic_DNA"/>
</dbReference>
<comment type="catalytic activity">
    <reaction evidence="15">
        <text>phosphoenolpyruvate + UDP-N-acetyl-alpha-D-glucosamine = UDP-N-acetyl-3-O-(1-carboxyvinyl)-alpha-D-glucosamine + phosphate</text>
        <dbReference type="Rhea" id="RHEA:18681"/>
        <dbReference type="ChEBI" id="CHEBI:43474"/>
        <dbReference type="ChEBI" id="CHEBI:57705"/>
        <dbReference type="ChEBI" id="CHEBI:58702"/>
        <dbReference type="ChEBI" id="CHEBI:68483"/>
        <dbReference type="EC" id="2.5.1.7"/>
    </reaction>
</comment>
<dbReference type="GO" id="GO:0071555">
    <property type="term" value="P:cell wall organization"/>
    <property type="evidence" value="ECO:0007669"/>
    <property type="project" value="UniProtKB-KW"/>
</dbReference>
<comment type="caution">
    <text evidence="17">The sequence shown here is derived from an EMBL/GenBank/DDBJ whole genome shotgun (WGS) entry which is preliminary data.</text>
</comment>
<dbReference type="AlphaFoldDB" id="A0A4Y1ZHI4"/>
<keyword evidence="6" id="KW-0133">Cell shape</keyword>
<dbReference type="InterPro" id="IPR001986">
    <property type="entry name" value="Enolpyruvate_Tfrase_dom"/>
</dbReference>
<dbReference type="Pfam" id="PF00275">
    <property type="entry name" value="EPSP_synthase"/>
    <property type="match status" value="1"/>
</dbReference>
<evidence type="ECO:0000256" key="15">
    <source>
        <dbReference type="ARBA" id="ARBA00047527"/>
    </source>
</evidence>
<keyword evidence="7" id="KW-0573">Peptidoglycan synthesis</keyword>
<accession>A0A4Y1ZHI4</accession>
<evidence type="ECO:0000256" key="12">
    <source>
        <dbReference type="ARBA" id="ARBA00039754"/>
    </source>
</evidence>
<evidence type="ECO:0000259" key="16">
    <source>
        <dbReference type="Pfam" id="PF00275"/>
    </source>
</evidence>
<sequence length="96" mass="10658">MEKIIVHGGKRLSGSVKIEGAKNAVLPVIAASMLATKGTSKIYNVPELADVYTINEVLRYLNTSVNYEKKTIMVNAMADLFTEAPFEYVRKMRASF</sequence>
<dbReference type="GO" id="GO:0051301">
    <property type="term" value="P:cell division"/>
    <property type="evidence" value="ECO:0007669"/>
    <property type="project" value="UniProtKB-KW"/>
</dbReference>
<dbReference type="EC" id="2.5.1.7" evidence="11"/>
<organism evidence="17 18">
    <name type="scientific">Sporolactobacillus inulinus</name>
    <dbReference type="NCBI Taxonomy" id="2078"/>
    <lineage>
        <taxon>Bacteria</taxon>
        <taxon>Bacillati</taxon>
        <taxon>Bacillota</taxon>
        <taxon>Bacilli</taxon>
        <taxon>Bacillales</taxon>
        <taxon>Sporolactobacillaceae</taxon>
        <taxon>Sporolactobacillus</taxon>
    </lineage>
</organism>
<dbReference type="InterPro" id="IPR036968">
    <property type="entry name" value="Enolpyruvate_Tfrase_sf"/>
</dbReference>
<evidence type="ECO:0000256" key="7">
    <source>
        <dbReference type="ARBA" id="ARBA00022984"/>
    </source>
</evidence>
<comment type="similarity">
    <text evidence="10">Belongs to the EPSP synthase family. MurA subfamily.</text>
</comment>
<feature type="domain" description="Enolpyruvate transferase" evidence="16">
    <location>
        <begin position="7"/>
        <end position="95"/>
    </location>
</feature>
<dbReference type="Proteomes" id="UP000319716">
    <property type="component" value="Unassembled WGS sequence"/>
</dbReference>
<dbReference type="PANTHER" id="PTHR43783">
    <property type="entry name" value="UDP-N-ACETYLGLUCOSAMINE 1-CARBOXYVINYLTRANSFERASE"/>
    <property type="match status" value="1"/>
</dbReference>
<evidence type="ECO:0000256" key="1">
    <source>
        <dbReference type="ARBA" id="ARBA00004496"/>
    </source>
</evidence>
<dbReference type="PANTHER" id="PTHR43783:SF1">
    <property type="entry name" value="UDP-N-ACETYLGLUCOSAMINE 1-CARBOXYVINYLTRANSFERASE"/>
    <property type="match status" value="1"/>
</dbReference>
<dbReference type="Gene3D" id="3.65.10.10">
    <property type="entry name" value="Enolpyruvate transferase domain"/>
    <property type="match status" value="1"/>
</dbReference>
<evidence type="ECO:0000256" key="6">
    <source>
        <dbReference type="ARBA" id="ARBA00022960"/>
    </source>
</evidence>
<keyword evidence="9" id="KW-0961">Cell wall biogenesis/degradation</keyword>
<keyword evidence="3" id="KW-0963">Cytoplasm</keyword>
<evidence type="ECO:0000256" key="3">
    <source>
        <dbReference type="ARBA" id="ARBA00022490"/>
    </source>
</evidence>
<reference evidence="17 18" key="1">
    <citation type="submission" date="2017-11" db="EMBL/GenBank/DDBJ databases">
        <title>Draft Genome Sequence of Sporolactobacillus inulinus NBRC 111894 Isolated from Koso, a Japanese Sugar-Vegetable Fermented Beverage.</title>
        <authorList>
            <person name="Chiou T.Y."/>
            <person name="Oshima K."/>
            <person name="Suda W."/>
            <person name="Hattori M."/>
            <person name="Takahashi T."/>
        </authorList>
    </citation>
    <scope>NUCLEOTIDE SEQUENCE [LARGE SCALE GENOMIC DNA]</scope>
    <source>
        <strain evidence="17 18">NBRC111894</strain>
    </source>
</reference>
<comment type="subcellular location">
    <subcellularLocation>
        <location evidence="1">Cytoplasm</location>
    </subcellularLocation>
</comment>
<evidence type="ECO:0000256" key="5">
    <source>
        <dbReference type="ARBA" id="ARBA00022679"/>
    </source>
</evidence>
<name>A0A4Y1ZHI4_9BACL</name>
<evidence type="ECO:0000256" key="13">
    <source>
        <dbReference type="ARBA" id="ARBA00042443"/>
    </source>
</evidence>
<keyword evidence="5 17" id="KW-0808">Transferase</keyword>
<evidence type="ECO:0000256" key="8">
    <source>
        <dbReference type="ARBA" id="ARBA00023306"/>
    </source>
</evidence>
<keyword evidence="8" id="KW-0131">Cell cycle</keyword>
<evidence type="ECO:0000313" key="17">
    <source>
        <dbReference type="EMBL" id="GAY77838.1"/>
    </source>
</evidence>
<dbReference type="GO" id="GO:0009252">
    <property type="term" value="P:peptidoglycan biosynthetic process"/>
    <property type="evidence" value="ECO:0007669"/>
    <property type="project" value="UniProtKB-KW"/>
</dbReference>
<dbReference type="GO" id="GO:0005737">
    <property type="term" value="C:cytoplasm"/>
    <property type="evidence" value="ECO:0007669"/>
    <property type="project" value="UniProtKB-SubCell"/>
</dbReference>